<evidence type="ECO:0000256" key="1">
    <source>
        <dbReference type="ARBA" id="ARBA00023015"/>
    </source>
</evidence>
<dbReference type="SMART" id="SM00530">
    <property type="entry name" value="HTH_XRE"/>
    <property type="match status" value="1"/>
</dbReference>
<dbReference type="PANTHER" id="PTHR46797">
    <property type="entry name" value="HTH-TYPE TRANSCRIPTIONAL REGULATOR"/>
    <property type="match status" value="1"/>
</dbReference>
<feature type="coiled-coil region" evidence="4">
    <location>
        <begin position="92"/>
        <end position="133"/>
    </location>
</feature>
<sequence length="136" mass="15910">MRSKMSVNEKVRLFRELNQWSQEEMAERMNMSVAGYAKIERGETNISLHKLKQIASVLQIDLLDLVSTHDSGVILVSGENNQNHFRNNYYGNQAAELEVEKLKLELKHKDELLKQRENELETLRDIVNLLKQQMKD</sequence>
<accession>A0A502JKG5</accession>
<dbReference type="Pfam" id="PF01381">
    <property type="entry name" value="HTH_3"/>
    <property type="match status" value="1"/>
</dbReference>
<dbReference type="AlphaFoldDB" id="A0A502JKG5"/>
<evidence type="ECO:0000256" key="3">
    <source>
        <dbReference type="ARBA" id="ARBA00023163"/>
    </source>
</evidence>
<keyword evidence="1" id="KW-0805">Transcription regulation</keyword>
<feature type="domain" description="HTH cro/C1-type" evidence="5">
    <location>
        <begin position="11"/>
        <end position="65"/>
    </location>
</feature>
<dbReference type="GO" id="GO:0003700">
    <property type="term" value="F:DNA-binding transcription factor activity"/>
    <property type="evidence" value="ECO:0007669"/>
    <property type="project" value="TreeGrafter"/>
</dbReference>
<evidence type="ECO:0000313" key="7">
    <source>
        <dbReference type="Proteomes" id="UP000317926"/>
    </source>
</evidence>
<dbReference type="CDD" id="cd00093">
    <property type="entry name" value="HTH_XRE"/>
    <property type="match status" value="1"/>
</dbReference>
<keyword evidence="3" id="KW-0804">Transcription</keyword>
<name>A0A502JKG5_HAEHA</name>
<gene>
    <name evidence="6" type="ORF">EUX55_06085</name>
</gene>
<dbReference type="SUPFAM" id="SSF47413">
    <property type="entry name" value="lambda repressor-like DNA-binding domains"/>
    <property type="match status" value="1"/>
</dbReference>
<evidence type="ECO:0000256" key="4">
    <source>
        <dbReference type="SAM" id="Coils"/>
    </source>
</evidence>
<dbReference type="InterPro" id="IPR010982">
    <property type="entry name" value="Lambda_DNA-bd_dom_sf"/>
</dbReference>
<dbReference type="Gene3D" id="1.10.260.40">
    <property type="entry name" value="lambda repressor-like DNA-binding domains"/>
    <property type="match status" value="1"/>
</dbReference>
<dbReference type="GO" id="GO:0005829">
    <property type="term" value="C:cytosol"/>
    <property type="evidence" value="ECO:0007669"/>
    <property type="project" value="TreeGrafter"/>
</dbReference>
<proteinExistence type="predicted"/>
<evidence type="ECO:0000313" key="6">
    <source>
        <dbReference type="EMBL" id="TPG98744.1"/>
    </source>
</evidence>
<keyword evidence="4" id="KW-0175">Coiled coil</keyword>
<comment type="caution">
    <text evidence="6">The sequence shown here is derived from an EMBL/GenBank/DDBJ whole genome shotgun (WGS) entry which is preliminary data.</text>
</comment>
<protein>
    <submittedName>
        <fullName evidence="6">XRE family transcriptional regulator</fullName>
    </submittedName>
</protein>
<dbReference type="PANTHER" id="PTHR46797:SF23">
    <property type="entry name" value="HTH-TYPE TRANSCRIPTIONAL REGULATOR SUTR"/>
    <property type="match status" value="1"/>
</dbReference>
<dbReference type="InterPro" id="IPR001387">
    <property type="entry name" value="Cro/C1-type_HTH"/>
</dbReference>
<evidence type="ECO:0000256" key="2">
    <source>
        <dbReference type="ARBA" id="ARBA00023125"/>
    </source>
</evidence>
<keyword evidence="2" id="KW-0238">DNA-binding</keyword>
<reference evidence="6 7" key="1">
    <citation type="submission" date="2019-01" db="EMBL/GenBank/DDBJ databases">
        <title>Comparative genomic analysis identifies haemin-independent Haemophilus haemolyticus: a formal re-classification of Haemophilus intermedius.</title>
        <authorList>
            <person name="Harris T.M."/>
            <person name="Price E.P."/>
            <person name="Sarovich D.S."/>
            <person name="Norskov-Lauritsen N."/>
            <person name="Beissbarth J."/>
            <person name="Chang A.B."/>
            <person name="Smith-Vaughan H.C."/>
        </authorList>
    </citation>
    <scope>NUCLEOTIDE SEQUENCE [LARGE SCALE GENOMIC DNA]</scope>
    <source>
        <strain evidence="6 7">PN24</strain>
    </source>
</reference>
<dbReference type="PROSITE" id="PS50943">
    <property type="entry name" value="HTH_CROC1"/>
    <property type="match status" value="1"/>
</dbReference>
<dbReference type="InterPro" id="IPR050807">
    <property type="entry name" value="TransReg_Diox_bact_type"/>
</dbReference>
<evidence type="ECO:0000259" key="5">
    <source>
        <dbReference type="PROSITE" id="PS50943"/>
    </source>
</evidence>
<dbReference type="GO" id="GO:0003677">
    <property type="term" value="F:DNA binding"/>
    <property type="evidence" value="ECO:0007669"/>
    <property type="project" value="UniProtKB-KW"/>
</dbReference>
<dbReference type="EMBL" id="SDPK01000026">
    <property type="protein sequence ID" value="TPG98744.1"/>
    <property type="molecule type" value="Genomic_DNA"/>
</dbReference>
<dbReference type="Proteomes" id="UP000317926">
    <property type="component" value="Unassembled WGS sequence"/>
</dbReference>
<organism evidence="6 7">
    <name type="scientific">Haemophilus haemolyticus</name>
    <dbReference type="NCBI Taxonomy" id="726"/>
    <lineage>
        <taxon>Bacteria</taxon>
        <taxon>Pseudomonadati</taxon>
        <taxon>Pseudomonadota</taxon>
        <taxon>Gammaproteobacteria</taxon>
        <taxon>Pasteurellales</taxon>
        <taxon>Pasteurellaceae</taxon>
        <taxon>Haemophilus</taxon>
    </lineage>
</organism>